<sequence>MINKTVARRYAQALFEIAKNHNALDKYAADLKLIMELMESREDLKKFFYGPLVPGAAKKDLIKKAVSGAVDPMVFNFINLIIDKSREIFLADIVEEFNQFLAAENQTLTAKVRSAVALTEAQTGQLEDKLSRLTGKKVKAAVNVDPSLIGGIVVRIGDTVYDGSIAKQLNILKEHLQLI</sequence>
<keyword evidence="5 7" id="KW-0472">Membrane</keyword>
<dbReference type="NCBIfam" id="NF004403">
    <property type="entry name" value="PRK05758.2-4"/>
    <property type="match status" value="1"/>
</dbReference>
<reference evidence="8 9" key="1">
    <citation type="submission" date="2016-10" db="EMBL/GenBank/DDBJ databases">
        <title>Complete Genome Sequence of Peptococcaceae strain DCMF.</title>
        <authorList>
            <person name="Edwards R.J."/>
            <person name="Holland S.I."/>
            <person name="Deshpande N.P."/>
            <person name="Wong Y.K."/>
            <person name="Ertan H."/>
            <person name="Manefield M."/>
            <person name="Russell T.L."/>
            <person name="Lee M.J."/>
        </authorList>
    </citation>
    <scope>NUCLEOTIDE SEQUENCE [LARGE SCALE GENOMIC DNA]</scope>
    <source>
        <strain evidence="8 9">DCMF</strain>
    </source>
</reference>
<dbReference type="Pfam" id="PF00213">
    <property type="entry name" value="OSCP"/>
    <property type="match status" value="1"/>
</dbReference>
<dbReference type="Gene3D" id="1.10.520.20">
    <property type="entry name" value="N-terminal domain of the delta subunit of the F1F0-ATP synthase"/>
    <property type="match status" value="1"/>
</dbReference>
<evidence type="ECO:0000256" key="2">
    <source>
        <dbReference type="ARBA" id="ARBA00022448"/>
    </source>
</evidence>
<dbReference type="AlphaFoldDB" id="A0A3G1KU43"/>
<evidence type="ECO:0000256" key="4">
    <source>
        <dbReference type="ARBA" id="ARBA00023065"/>
    </source>
</evidence>
<gene>
    <name evidence="7" type="primary">atpH</name>
    <name evidence="8" type="ORF">DCMF_15405</name>
</gene>
<protein>
    <recommendedName>
        <fullName evidence="7">ATP synthase subunit delta</fullName>
    </recommendedName>
    <alternativeName>
        <fullName evidence="7">ATP synthase F(1) sector subunit delta</fullName>
    </alternativeName>
    <alternativeName>
        <fullName evidence="7">F-type ATPase subunit delta</fullName>
        <shortName evidence="7">F-ATPase subunit delta</shortName>
    </alternativeName>
</protein>
<evidence type="ECO:0000256" key="5">
    <source>
        <dbReference type="ARBA" id="ARBA00023136"/>
    </source>
</evidence>
<evidence type="ECO:0000256" key="7">
    <source>
        <dbReference type="HAMAP-Rule" id="MF_01416"/>
    </source>
</evidence>
<keyword evidence="4 7" id="KW-0406">Ion transport</keyword>
<keyword evidence="2 7" id="KW-0813">Transport</keyword>
<dbReference type="GO" id="GO:0046933">
    <property type="term" value="F:proton-transporting ATP synthase activity, rotational mechanism"/>
    <property type="evidence" value="ECO:0007669"/>
    <property type="project" value="UniProtKB-UniRule"/>
</dbReference>
<evidence type="ECO:0000313" key="9">
    <source>
        <dbReference type="Proteomes" id="UP000323521"/>
    </source>
</evidence>
<evidence type="ECO:0000256" key="1">
    <source>
        <dbReference type="ARBA" id="ARBA00004370"/>
    </source>
</evidence>
<dbReference type="PANTHER" id="PTHR11910">
    <property type="entry name" value="ATP SYNTHASE DELTA CHAIN"/>
    <property type="match status" value="1"/>
</dbReference>
<comment type="subcellular location">
    <subcellularLocation>
        <location evidence="7">Cell membrane</location>
        <topology evidence="7">Peripheral membrane protein</topology>
    </subcellularLocation>
    <subcellularLocation>
        <location evidence="1">Membrane</location>
    </subcellularLocation>
</comment>
<dbReference type="InterPro" id="IPR026015">
    <property type="entry name" value="ATP_synth_OSCP/delta_N_sf"/>
</dbReference>
<name>A0A3G1KU43_FORW1</name>
<comment type="similarity">
    <text evidence="7">Belongs to the ATPase delta chain family.</text>
</comment>
<organism evidence="8 9">
    <name type="scientific">Formimonas warabiya</name>
    <dbReference type="NCBI Taxonomy" id="1761012"/>
    <lineage>
        <taxon>Bacteria</taxon>
        <taxon>Bacillati</taxon>
        <taxon>Bacillota</taxon>
        <taxon>Clostridia</taxon>
        <taxon>Eubacteriales</taxon>
        <taxon>Peptococcaceae</taxon>
        <taxon>Candidatus Formimonas</taxon>
    </lineage>
</organism>
<comment type="function">
    <text evidence="7">F(1)F(0) ATP synthase produces ATP from ADP in the presence of a proton or sodium gradient. F-type ATPases consist of two structural domains, F(1) containing the extramembraneous catalytic core and F(0) containing the membrane proton channel, linked together by a central stalk and a peripheral stalk. During catalysis, ATP synthesis in the catalytic domain of F(1) is coupled via a rotary mechanism of the central stalk subunits to proton translocation.</text>
</comment>
<dbReference type="HAMAP" id="MF_01416">
    <property type="entry name" value="ATP_synth_delta_bact"/>
    <property type="match status" value="1"/>
</dbReference>
<keyword evidence="3 7" id="KW-0375">Hydrogen ion transport</keyword>
<evidence type="ECO:0000313" key="8">
    <source>
        <dbReference type="EMBL" id="ATW25979.1"/>
    </source>
</evidence>
<dbReference type="GO" id="GO:0045259">
    <property type="term" value="C:proton-transporting ATP synthase complex"/>
    <property type="evidence" value="ECO:0007669"/>
    <property type="project" value="UniProtKB-KW"/>
</dbReference>
<dbReference type="KEGG" id="fwa:DCMF_15405"/>
<keyword evidence="7" id="KW-0139">CF(1)</keyword>
<keyword evidence="6 7" id="KW-0066">ATP synthesis</keyword>
<dbReference type="RefSeq" id="WP_148135245.1">
    <property type="nucleotide sequence ID" value="NZ_CP017634.1"/>
</dbReference>
<dbReference type="OrthoDB" id="9802471at2"/>
<evidence type="ECO:0000256" key="3">
    <source>
        <dbReference type="ARBA" id="ARBA00022781"/>
    </source>
</evidence>
<dbReference type="GO" id="GO:0005886">
    <property type="term" value="C:plasma membrane"/>
    <property type="evidence" value="ECO:0007669"/>
    <property type="project" value="UniProtKB-SubCell"/>
</dbReference>
<dbReference type="NCBIfam" id="NF004402">
    <property type="entry name" value="PRK05758.2-2"/>
    <property type="match status" value="1"/>
</dbReference>
<dbReference type="EMBL" id="CP017634">
    <property type="protein sequence ID" value="ATW25979.1"/>
    <property type="molecule type" value="Genomic_DNA"/>
</dbReference>
<accession>A0A3G1KU43</accession>
<dbReference type="SUPFAM" id="SSF47928">
    <property type="entry name" value="N-terminal domain of the delta subunit of the F1F0-ATP synthase"/>
    <property type="match status" value="1"/>
</dbReference>
<keyword evidence="9" id="KW-1185">Reference proteome</keyword>
<dbReference type="Proteomes" id="UP000323521">
    <property type="component" value="Chromosome"/>
</dbReference>
<proteinExistence type="inferred from homology"/>
<dbReference type="InterPro" id="IPR000711">
    <property type="entry name" value="ATPase_OSCP/dsu"/>
</dbReference>
<dbReference type="NCBIfam" id="TIGR01145">
    <property type="entry name" value="ATP_synt_delta"/>
    <property type="match status" value="1"/>
</dbReference>
<evidence type="ECO:0000256" key="6">
    <source>
        <dbReference type="ARBA" id="ARBA00023310"/>
    </source>
</evidence>
<dbReference type="PRINTS" id="PR00125">
    <property type="entry name" value="ATPASEDELTA"/>
</dbReference>
<comment type="function">
    <text evidence="7">This protein is part of the stalk that links CF(0) to CF(1). It either transmits conformational changes from CF(0) to CF(1) or is implicated in proton conduction.</text>
</comment>
<keyword evidence="7" id="KW-1003">Cell membrane</keyword>